<keyword evidence="1" id="KW-0812">Transmembrane</keyword>
<keyword evidence="1" id="KW-0472">Membrane</keyword>
<sequence>MNLFVILGVLFLALIVLIPLIEKSNLSISQEKAGKISRFILPLLAIALILQILMMVF</sequence>
<proteinExistence type="predicted"/>
<evidence type="ECO:0000256" key="1">
    <source>
        <dbReference type="SAM" id="Phobius"/>
    </source>
</evidence>
<evidence type="ECO:0000313" key="3">
    <source>
        <dbReference type="Proteomes" id="UP001595478"/>
    </source>
</evidence>
<dbReference type="EMBL" id="JBHRSW010000004">
    <property type="protein sequence ID" value="MFC3120135.1"/>
    <property type="molecule type" value="Genomic_DNA"/>
</dbReference>
<gene>
    <name evidence="2" type="ORF">ACFOHL_00705</name>
</gene>
<reference evidence="3" key="1">
    <citation type="journal article" date="2019" name="Int. J. Syst. Evol. Microbiol.">
        <title>The Global Catalogue of Microorganisms (GCM) 10K type strain sequencing project: providing services to taxonomists for standard genome sequencing and annotation.</title>
        <authorList>
            <consortium name="The Broad Institute Genomics Platform"/>
            <consortium name="The Broad Institute Genome Sequencing Center for Infectious Disease"/>
            <person name="Wu L."/>
            <person name="Ma J."/>
        </authorList>
    </citation>
    <scope>NUCLEOTIDE SEQUENCE [LARGE SCALE GENOMIC DNA]</scope>
    <source>
        <strain evidence="3">KCTC 52473</strain>
    </source>
</reference>
<comment type="caution">
    <text evidence="2">The sequence shown here is derived from an EMBL/GenBank/DDBJ whole genome shotgun (WGS) entry which is preliminary data.</text>
</comment>
<name>A0ABV7FJ19_9ALTE</name>
<accession>A0ABV7FJ19</accession>
<feature type="transmembrane region" description="Helical" evidence="1">
    <location>
        <begin position="39"/>
        <end position="56"/>
    </location>
</feature>
<protein>
    <submittedName>
        <fullName evidence="2">Uncharacterized protein</fullName>
    </submittedName>
</protein>
<dbReference type="RefSeq" id="WP_376918278.1">
    <property type="nucleotide sequence ID" value="NZ_JBHRSW010000004.1"/>
</dbReference>
<organism evidence="2 3">
    <name type="scientific">Agaribacter flavus</name>
    <dbReference type="NCBI Taxonomy" id="1902781"/>
    <lineage>
        <taxon>Bacteria</taxon>
        <taxon>Pseudomonadati</taxon>
        <taxon>Pseudomonadota</taxon>
        <taxon>Gammaproteobacteria</taxon>
        <taxon>Alteromonadales</taxon>
        <taxon>Alteromonadaceae</taxon>
        <taxon>Agaribacter</taxon>
    </lineage>
</organism>
<dbReference type="Proteomes" id="UP001595478">
    <property type="component" value="Unassembled WGS sequence"/>
</dbReference>
<keyword evidence="3" id="KW-1185">Reference proteome</keyword>
<evidence type="ECO:0000313" key="2">
    <source>
        <dbReference type="EMBL" id="MFC3120135.1"/>
    </source>
</evidence>
<keyword evidence="1" id="KW-1133">Transmembrane helix</keyword>